<protein>
    <recommendedName>
        <fullName evidence="1">IRF tryptophan pentad repeat domain-containing protein</fullName>
    </recommendedName>
</protein>
<reference evidence="2 3" key="1">
    <citation type="journal article" date="2007" name="Science">
        <title>Sea anemone genome reveals ancestral eumetazoan gene repertoire and genomic organization.</title>
        <authorList>
            <person name="Putnam N.H."/>
            <person name="Srivastava M."/>
            <person name="Hellsten U."/>
            <person name="Dirks B."/>
            <person name="Chapman J."/>
            <person name="Salamov A."/>
            <person name="Terry A."/>
            <person name="Shapiro H."/>
            <person name="Lindquist E."/>
            <person name="Kapitonov V.V."/>
            <person name="Jurka J."/>
            <person name="Genikhovich G."/>
            <person name="Grigoriev I.V."/>
            <person name="Lucas S.M."/>
            <person name="Steele R.E."/>
            <person name="Finnerty J.R."/>
            <person name="Technau U."/>
            <person name="Martindale M.Q."/>
            <person name="Rokhsar D.S."/>
        </authorList>
    </citation>
    <scope>NUCLEOTIDE SEQUENCE [LARGE SCALE GENOMIC DNA]</scope>
    <source>
        <strain evidence="3">CH2 X CH6</strain>
    </source>
</reference>
<dbReference type="OMA" id="DNERTQF"/>
<name>A7RMG3_NEMVE</name>
<feature type="domain" description="IRF tryptophan pentad repeat" evidence="1">
    <location>
        <begin position="9"/>
        <end position="114"/>
    </location>
</feature>
<evidence type="ECO:0000259" key="1">
    <source>
        <dbReference type="PROSITE" id="PS51507"/>
    </source>
</evidence>
<sequence>MKASRKLSRKRFPVWLRELVDSGEAQGLEWLDSEKKTFKIPWTRVDSPDFDVTRDAVVFQRWAEFTGRFRRGERADPSVWKTRFRCAIRKMTDIQEVKVHNSLEEKGGNRPYRV</sequence>
<dbReference type="HOGENOM" id="CLU_056386_3_1_1"/>
<dbReference type="PROSITE" id="PS51507">
    <property type="entry name" value="IRF_2"/>
    <property type="match status" value="1"/>
</dbReference>
<dbReference type="PANTHER" id="PTHR11949">
    <property type="entry name" value="INTERFERON REGULATORY FACTOR"/>
    <property type="match status" value="1"/>
</dbReference>
<keyword evidence="3" id="KW-1185">Reference proteome</keyword>
<feature type="non-terminal residue" evidence="2">
    <location>
        <position position="114"/>
    </location>
</feature>
<dbReference type="PRINTS" id="PR00267">
    <property type="entry name" value="INTFRNREGFCT"/>
</dbReference>
<dbReference type="SUPFAM" id="SSF46785">
    <property type="entry name" value="Winged helix' DNA-binding domain"/>
    <property type="match status" value="1"/>
</dbReference>
<gene>
    <name evidence="2" type="ORF">NEMVEDRAFT_v1g86955</name>
</gene>
<dbReference type="SMART" id="SM00348">
    <property type="entry name" value="IRF"/>
    <property type="match status" value="1"/>
</dbReference>
<dbReference type="Gene3D" id="1.10.10.10">
    <property type="entry name" value="Winged helix-like DNA-binding domain superfamily/Winged helix DNA-binding domain"/>
    <property type="match status" value="1"/>
</dbReference>
<organism evidence="2 3">
    <name type="scientific">Nematostella vectensis</name>
    <name type="common">Starlet sea anemone</name>
    <dbReference type="NCBI Taxonomy" id="45351"/>
    <lineage>
        <taxon>Eukaryota</taxon>
        <taxon>Metazoa</taxon>
        <taxon>Cnidaria</taxon>
        <taxon>Anthozoa</taxon>
        <taxon>Hexacorallia</taxon>
        <taxon>Actiniaria</taxon>
        <taxon>Edwardsiidae</taxon>
        <taxon>Nematostella</taxon>
    </lineage>
</organism>
<dbReference type="EMBL" id="DS469520">
    <property type="protein sequence ID" value="EDO47338.1"/>
    <property type="molecule type" value="Genomic_DNA"/>
</dbReference>
<proteinExistence type="predicted"/>
<dbReference type="Proteomes" id="UP000001593">
    <property type="component" value="Unassembled WGS sequence"/>
</dbReference>
<accession>A7RMG3</accession>
<dbReference type="Pfam" id="PF00605">
    <property type="entry name" value="IRF"/>
    <property type="match status" value="1"/>
</dbReference>
<dbReference type="InParanoid" id="A7RMG3"/>
<evidence type="ECO:0000313" key="3">
    <source>
        <dbReference type="Proteomes" id="UP000001593"/>
    </source>
</evidence>
<dbReference type="InterPro" id="IPR001346">
    <property type="entry name" value="Interferon_reg_fact_DNA-bd_dom"/>
</dbReference>
<evidence type="ECO:0000313" key="2">
    <source>
        <dbReference type="EMBL" id="EDO47338.1"/>
    </source>
</evidence>
<dbReference type="PhylomeDB" id="A7RMG3"/>
<dbReference type="InterPro" id="IPR036390">
    <property type="entry name" value="WH_DNA-bd_sf"/>
</dbReference>
<dbReference type="AlphaFoldDB" id="A7RMG3"/>
<dbReference type="InterPro" id="IPR036388">
    <property type="entry name" value="WH-like_DNA-bd_sf"/>
</dbReference>
<dbReference type="GO" id="GO:0000976">
    <property type="term" value="F:transcription cis-regulatory region binding"/>
    <property type="evidence" value="ECO:0007669"/>
    <property type="project" value="InterPro"/>
</dbReference>
<dbReference type="PANTHER" id="PTHR11949:SF53">
    <property type="entry name" value="IRF TRYPTOPHAN PENTAD REPEAT DOMAIN-CONTAINING PROTEIN"/>
    <property type="match status" value="1"/>
</dbReference>